<name>A0A0F9AT99_9ZZZZ</name>
<gene>
    <name evidence="2" type="ORF">LCGC14_2611960</name>
</gene>
<evidence type="ECO:0000313" key="2">
    <source>
        <dbReference type="EMBL" id="KKL04847.1"/>
    </source>
</evidence>
<evidence type="ECO:0000256" key="1">
    <source>
        <dbReference type="SAM" id="Coils"/>
    </source>
</evidence>
<reference evidence="2" key="1">
    <citation type="journal article" date="2015" name="Nature">
        <title>Complex archaea that bridge the gap between prokaryotes and eukaryotes.</title>
        <authorList>
            <person name="Spang A."/>
            <person name="Saw J.H."/>
            <person name="Jorgensen S.L."/>
            <person name="Zaremba-Niedzwiedzka K."/>
            <person name="Martijn J."/>
            <person name="Lind A.E."/>
            <person name="van Eijk R."/>
            <person name="Schleper C."/>
            <person name="Guy L."/>
            <person name="Ettema T.J."/>
        </authorList>
    </citation>
    <scope>NUCLEOTIDE SEQUENCE</scope>
</reference>
<feature type="coiled-coil region" evidence="1">
    <location>
        <begin position="71"/>
        <end position="98"/>
    </location>
</feature>
<keyword evidence="1" id="KW-0175">Coiled coil</keyword>
<organism evidence="2">
    <name type="scientific">marine sediment metagenome</name>
    <dbReference type="NCBI Taxonomy" id="412755"/>
    <lineage>
        <taxon>unclassified sequences</taxon>
        <taxon>metagenomes</taxon>
        <taxon>ecological metagenomes</taxon>
    </lineage>
</organism>
<sequence length="118" mass="13716">MKGMDVTIKGHRAWVEYIKGEPEYQPWRKQPELTVWLNIDSPHSTSGFGISLPLKEYTRDELKKLIEKEGTRQWEKILAKDEAERKEMEARIARRKAAQAIGRKVAEAADVELLEDPR</sequence>
<proteinExistence type="predicted"/>
<accession>A0A0F9AT99</accession>
<protein>
    <submittedName>
        <fullName evidence="2">Uncharacterized protein</fullName>
    </submittedName>
</protein>
<dbReference type="EMBL" id="LAZR01044362">
    <property type="protein sequence ID" value="KKL04847.1"/>
    <property type="molecule type" value="Genomic_DNA"/>
</dbReference>
<comment type="caution">
    <text evidence="2">The sequence shown here is derived from an EMBL/GenBank/DDBJ whole genome shotgun (WGS) entry which is preliminary data.</text>
</comment>
<dbReference type="AlphaFoldDB" id="A0A0F9AT99"/>